<evidence type="ECO:0000313" key="1">
    <source>
        <dbReference type="EMBL" id="OLY84496.1"/>
    </source>
</evidence>
<dbReference type="AlphaFoldDB" id="A0A1R0H5V2"/>
<comment type="caution">
    <text evidence="1">The sequence shown here is derived from an EMBL/GenBank/DDBJ whole genome shotgun (WGS) entry which is preliminary data.</text>
</comment>
<sequence length="99" mass="11198">MSDNFKEEEYQRRFIDIVEAIRLGEATLSEYPELASIAKRITTGRRSYQSSGGTYPTLEGIVSAMETFKQLESNNTPARASSARQYPCIALKNHTYKNV</sequence>
<protein>
    <submittedName>
        <fullName evidence="1">Uncharacterized protein</fullName>
    </submittedName>
</protein>
<dbReference type="EMBL" id="LSSL01000476">
    <property type="protein sequence ID" value="OLY84496.1"/>
    <property type="molecule type" value="Genomic_DNA"/>
</dbReference>
<organism evidence="1 2">
    <name type="scientific">Smittium mucronatum</name>
    <dbReference type="NCBI Taxonomy" id="133383"/>
    <lineage>
        <taxon>Eukaryota</taxon>
        <taxon>Fungi</taxon>
        <taxon>Fungi incertae sedis</taxon>
        <taxon>Zoopagomycota</taxon>
        <taxon>Kickxellomycotina</taxon>
        <taxon>Harpellomycetes</taxon>
        <taxon>Harpellales</taxon>
        <taxon>Legeriomycetaceae</taxon>
        <taxon>Smittium</taxon>
    </lineage>
</organism>
<dbReference type="Proteomes" id="UP000187455">
    <property type="component" value="Unassembled WGS sequence"/>
</dbReference>
<accession>A0A1R0H5V2</accession>
<reference evidence="1 2" key="1">
    <citation type="journal article" date="2016" name="Mol. Biol. Evol.">
        <title>Genome-Wide Survey of Gut Fungi (Harpellales) Reveals the First Horizontally Transferred Ubiquitin Gene from a Mosquito Host.</title>
        <authorList>
            <person name="Wang Y."/>
            <person name="White M.M."/>
            <person name="Kvist S."/>
            <person name="Moncalvo J.M."/>
        </authorList>
    </citation>
    <scope>NUCLEOTIDE SEQUENCE [LARGE SCALE GENOMIC DNA]</scope>
    <source>
        <strain evidence="1 2">ALG-7-W6</strain>
    </source>
</reference>
<gene>
    <name evidence="1" type="ORF">AYI68_g1340</name>
</gene>
<evidence type="ECO:0000313" key="2">
    <source>
        <dbReference type="Proteomes" id="UP000187455"/>
    </source>
</evidence>
<keyword evidence="2" id="KW-1185">Reference proteome</keyword>
<proteinExistence type="predicted"/>
<name>A0A1R0H5V2_9FUNG</name>